<feature type="coiled-coil region" evidence="1">
    <location>
        <begin position="1544"/>
        <end position="1578"/>
    </location>
</feature>
<name>A0AAW1TQK3_9CUCU</name>
<comment type="caution">
    <text evidence="3">The sequence shown here is derived from an EMBL/GenBank/DDBJ whole genome shotgun (WGS) entry which is preliminary data.</text>
</comment>
<feature type="coiled-coil region" evidence="1">
    <location>
        <begin position="2410"/>
        <end position="2506"/>
    </location>
</feature>
<organism evidence="3 4">
    <name type="scientific">Henosepilachna vigintioctopunctata</name>
    <dbReference type="NCBI Taxonomy" id="420089"/>
    <lineage>
        <taxon>Eukaryota</taxon>
        <taxon>Metazoa</taxon>
        <taxon>Ecdysozoa</taxon>
        <taxon>Arthropoda</taxon>
        <taxon>Hexapoda</taxon>
        <taxon>Insecta</taxon>
        <taxon>Pterygota</taxon>
        <taxon>Neoptera</taxon>
        <taxon>Endopterygota</taxon>
        <taxon>Coleoptera</taxon>
        <taxon>Polyphaga</taxon>
        <taxon>Cucujiformia</taxon>
        <taxon>Coccinelloidea</taxon>
        <taxon>Coccinellidae</taxon>
        <taxon>Epilachninae</taxon>
        <taxon>Epilachnini</taxon>
        <taxon>Henosepilachna</taxon>
    </lineage>
</organism>
<reference evidence="3 4" key="1">
    <citation type="submission" date="2023-03" db="EMBL/GenBank/DDBJ databases">
        <title>Genome insight into feeding habits of ladybird beetles.</title>
        <authorList>
            <person name="Li H.-S."/>
            <person name="Huang Y.-H."/>
            <person name="Pang H."/>
        </authorList>
    </citation>
    <scope>NUCLEOTIDE SEQUENCE [LARGE SCALE GENOMIC DNA]</scope>
    <source>
        <strain evidence="3">SYSU_2023b</strain>
        <tissue evidence="3">Whole body</tissue>
    </source>
</reference>
<dbReference type="EMBL" id="JARQZJ010000004">
    <property type="protein sequence ID" value="KAK9870945.1"/>
    <property type="molecule type" value="Genomic_DNA"/>
</dbReference>
<protein>
    <submittedName>
        <fullName evidence="3">Uncharacterized protein</fullName>
    </submittedName>
</protein>
<accession>A0AAW1TQK3</accession>
<feature type="coiled-coil region" evidence="1">
    <location>
        <begin position="679"/>
        <end position="980"/>
    </location>
</feature>
<feature type="coiled-coil region" evidence="1">
    <location>
        <begin position="2665"/>
        <end position="2756"/>
    </location>
</feature>
<feature type="coiled-coil region" evidence="1">
    <location>
        <begin position="2248"/>
        <end position="2342"/>
    </location>
</feature>
<gene>
    <name evidence="3" type="ORF">WA026_009905</name>
</gene>
<evidence type="ECO:0000256" key="2">
    <source>
        <dbReference type="SAM" id="MobiDB-lite"/>
    </source>
</evidence>
<feature type="region of interest" description="Disordered" evidence="2">
    <location>
        <begin position="2853"/>
        <end position="2873"/>
    </location>
</feature>
<feature type="coiled-coil region" evidence="1">
    <location>
        <begin position="1153"/>
        <end position="1491"/>
    </location>
</feature>
<keyword evidence="1" id="KW-0175">Coiled coil</keyword>
<evidence type="ECO:0000313" key="4">
    <source>
        <dbReference type="Proteomes" id="UP001431783"/>
    </source>
</evidence>
<feature type="region of interest" description="Disordered" evidence="2">
    <location>
        <begin position="1"/>
        <end position="30"/>
    </location>
</feature>
<dbReference type="Proteomes" id="UP001431783">
    <property type="component" value="Unassembled WGS sequence"/>
</dbReference>
<feature type="coiled-coil region" evidence="1">
    <location>
        <begin position="1038"/>
        <end position="1104"/>
    </location>
</feature>
<feature type="coiled-coil region" evidence="1">
    <location>
        <begin position="564"/>
        <end position="640"/>
    </location>
</feature>
<sequence length="2988" mass="348695">MDRGPMQDPGEDPPPEGASTQQGSEVTDLKEQFEQQQVLIAQLKEMLRKTDQTNVSQEKVDRYASTLSKMTVRAKRIKLKKETSVDTVEKDIGTAVETPVTEKISLLRRQLEENKVKLAERGKSQKGIEEMVSHLKAQLDDSFQLINDTSSNFSLLETKSNYSKESSSEELYNILITKEKKITDLNLKIQKLESTVLDLQENLKEKDCVIDARTKAITLMTESLSKKSKNTQDTLDDTKEQMRKMQENFVKLENEMKARQMKLLDDLRLKNLEIADLQEANETLRNQNVEISSSTSVNNEEIDILKREIENLMTKLRNIEDSNNNLMRNYDDLEKINTNMKNDYENELKQLQDSLELSKVEGDANEKKIKELQNIIEKLKSDLLTQSVQNKEILLEENNALKKNLDDLNKNLIKSKAEHKKKIKVLNKKIDTFKKIGDLNDHIVKLSEENDSLKEKIAELEEEKGNFQLKMIEFSKDSYSEESSEEQCKTNKLTILFEEQMKKFEDLISENSTLKEQLEIFREKSAKKLADLQNETVSSEITSIQFEQFSEKLQEEKNSILSEKISLLHENEELLLKIEILNKEKLELQSKLDQYIQENMDLIDKLEKLSAEKVSSAESIEIVENLTQQEKLELEEYQKNLDPHSGKLKISEEHLESTPDLNDSVNQLTEDTSELLQKIELFTVERREVMEKMENLTNENSQLNIKLKQIENNRDLLTETYEHLQSEKEELDNKIEALNCENEKLKDNIESMKSDYRVEEFQNLTKNLYDLEKEYIKLCDENEDLQKQLKIKSEIIQEKDSLESELRYACIKIENLERKLNENLEEINTYQSVIADNKEEFIQSATHLNELKEIIKFKDIEIEDNKNQIEHMNSKLEILNETITNLENENRNNEENIHKIESLEKQIDDLKLNVNDNLDRIGDSEKELEESTNIIKELNVQLKKLSNKNLELQNALDIRNEEENKIISLLKKEMYELNQQIQTKDEMFHKASTEMKEKFILLQKQTDNTAESLDNMKEPLQKKIADLSTKNSALVEKMKKIAANLKKKTQTCQDLEKQLLSNQEKWETELNEKNMCIKEREETIEAIKREADMYKTETKQLQQMLNEKVLKDNSQNQAIEVRSEISLQEELSGSSIVSEQISKSSYDTSYSKIQELELIIETQESDIINFKERINTLEQTLAEMDERRETLEQKTNELGVQLQEKSLSFEEISKTEDILEKKLKNLREHNETVEKKLEDISIEKETLLTENVKLKSTKEKLKHKLAAAQDRVNELIEAQKTSLLLEEEIQRSKNQIGHLENELRKLETEKIQLEERTRLELEKLDNDWQLQFEIISREKSELNVMCEKSEEKIVELTELEGVLSGKVKELEAKLEKSYELNETSDREFMSQQNQLKKMQELLTEKGEELDHYAKELSNFESLKLKELDMTTEMNDLRTQNLDLKVKLDNAVQELKSLTDTLQQVQIELNQLKITKEELQNKLQSRNDEEHEAPKLSHLFSWPDEKEDPFSFASAETVQKQGTFEQEQGTLEVPKTETNNEESSLTELLQKVKTLEFMLKNVENERDELLNQCSHLSNELMRLVYEKEIHQSAERELITSDKGPQKLEPVNETLCVKKETYLCYPDESEKNENVPTLLESQILPEDFIENSKESDKQLQDIEFTKSKDIVDNSVVPFEEEECLKRETYLCYPQNQLLSEAQIQSSSVQDTIECKQKLEDLKPVHEPLFQKKETYQCHPDQLNVDSFGEDDDGWGWNAEEARIEEQRNREFESNAMRIKIVELENKIKTMEADYLSKNQEYQELQIKSGKLIKKLKELKNKNEKLLQERKQEDDDTFNLESAIQDELKNQVQSLERKLTEIGNELAKEKNDKYNLQKKIEPLSSANQRLSDLREKQDIELLMWKRKTEELKSKLDQFEWGDHGGSPEKTGKANEDVHKITHENETELQKTIATLNETIKELTLDNEELQTLLEEQRELRISAEKSKSVKSVIDNMKTEKEYMDIVNEKHSLEIELNNIESEKKRLQNELNEIIKRNNKQLEEFNSLFDEKVQLEKVVIENDEIIKKLSFNIEQLRNENVKLQKLNSDFEEQVQELHNKIFVSEETQVSKSSIEITSLVNNNEALSKEIQEKISNIESLIEEKEKLYRDLNEKDAEIKGLRNSLEEKTSSFKLELENQIKITEKLREENEKLIIQKNLSQEQLQNVLLQIEEKNNEFKIQIQQLNQEWQILVDQRGSDVAESWKLHLDSRETEFDKIQQQLRKELNDLEERCNSLVNENNELRKNVDTEIRNEVDRVSAMQQQINDYQQYTRELSQSINENKTQLINAEKEINQLQIQINEKQKIIEANDVKIGELQIVIEALQKQFDEKRIIVENVVQKLEHHSLSPVLFSLESILEELSKQLNSSISPDELSQINKNMSDKDSLITNLQNEMASKLEQIEAYKQSVESNNIKIKELEQQIESSTSEQLLTESNSKLAEQEATILSLQNQLQANLEDLQISRQKVTDLESLAKENNGKIKELSEALLEKDQVISDLTYQLQHSESLNANENENVHNLQCSLQHYQMQYEELQSNFNEKSSLVDAMSDELEKQYRIHLERETEVKNLKMYVEELERSHVSEKEQLEKEKVDIIETQNQEIAILRNQLSQSQVYTDELKADKETSQASVNYLQAELQAQYRNIEELNSQIESCRSANDQLTQTLHEELQKKTDNQEIVANVEDKQIAELKEIIEDQVLKIEDLKQKLFEKSNDYDSLIAEMDVGKSDLKMAHQDISSRPPMGQGQLIGPTTEDDLNEWVSRPELDIALYMLHQRDVRCEELTVELTQLLEERDTLQLRLSNALREKEEYKRISAMSGNELDFPSPPSQGSPSKGAIPKGRVSEIVLKSSGTELATEAEEIPAGSESELETKLTELKNIGYKRDKTLLDEQQKRRLQQLSIMQQHMDEASRLPPEAAARLVDANYTLSRDVQSPSKVLLNWLWGRSTPKVNEL</sequence>
<dbReference type="PANTHER" id="PTHR23159">
    <property type="entry name" value="CENTROSOMAL PROTEIN 2"/>
    <property type="match status" value="1"/>
</dbReference>
<feature type="coiled-coil region" evidence="1">
    <location>
        <begin position="1942"/>
        <end position="2224"/>
    </location>
</feature>
<feature type="coiled-coil region" evidence="1">
    <location>
        <begin position="175"/>
        <end position="535"/>
    </location>
</feature>
<proteinExistence type="predicted"/>
<evidence type="ECO:0000256" key="1">
    <source>
        <dbReference type="SAM" id="Coils"/>
    </source>
</evidence>
<feature type="coiled-coil region" evidence="1">
    <location>
        <begin position="2814"/>
        <end position="2848"/>
    </location>
</feature>
<keyword evidence="4" id="KW-1185">Reference proteome</keyword>
<feature type="coiled-coil region" evidence="1">
    <location>
        <begin position="1771"/>
        <end position="1869"/>
    </location>
</feature>
<dbReference type="PANTHER" id="PTHR23159:SF31">
    <property type="entry name" value="CENTROSOME-ASSOCIATED PROTEIN CEP250 ISOFORM X1"/>
    <property type="match status" value="1"/>
</dbReference>
<evidence type="ECO:0000313" key="3">
    <source>
        <dbReference type="EMBL" id="KAK9870945.1"/>
    </source>
</evidence>